<comment type="cofactor">
    <cofactor evidence="1">
        <name>Mn(2+)</name>
        <dbReference type="ChEBI" id="CHEBI:29035"/>
    </cofactor>
</comment>
<dbReference type="GO" id="GO:0004386">
    <property type="term" value="F:helicase activity"/>
    <property type="evidence" value="ECO:0007669"/>
    <property type="project" value="UniProtKB-KW"/>
</dbReference>
<comment type="subcellular location">
    <subcellularLocation>
        <location evidence="3">Nucleus</location>
    </subcellularLocation>
</comment>
<feature type="domain" description="Helicase C-terminal" evidence="25">
    <location>
        <begin position="393"/>
        <end position="555"/>
    </location>
</feature>
<protein>
    <submittedName>
        <fullName evidence="27">Uncharacterized protein</fullName>
    </submittedName>
</protein>
<comment type="caution">
    <text evidence="27">The sequence shown here is derived from an EMBL/GenBank/DDBJ whole genome shotgun (WGS) entry which is preliminary data.</text>
</comment>
<dbReference type="FunFam" id="3.30.160.380:FF:000001">
    <property type="entry name" value="Endoribonuclease dicer-like 1"/>
    <property type="match status" value="1"/>
</dbReference>
<evidence type="ECO:0000256" key="2">
    <source>
        <dbReference type="ARBA" id="ARBA00001946"/>
    </source>
</evidence>
<keyword evidence="16" id="KW-0464">Manganese</keyword>
<dbReference type="PROSITE" id="PS50142">
    <property type="entry name" value="RNASE_3_2"/>
    <property type="match status" value="2"/>
</dbReference>
<dbReference type="CDD" id="cd18034">
    <property type="entry name" value="DEXHc_dicer"/>
    <property type="match status" value="1"/>
</dbReference>
<dbReference type="PROSITE" id="PS51194">
    <property type="entry name" value="HELICASE_CTER"/>
    <property type="match status" value="1"/>
</dbReference>
<dbReference type="Proteomes" id="UP000829196">
    <property type="component" value="Unassembled WGS sequence"/>
</dbReference>
<evidence type="ECO:0000256" key="20">
    <source>
        <dbReference type="PROSITE-ProRule" id="PRU00657"/>
    </source>
</evidence>
<dbReference type="Gene3D" id="1.10.1520.10">
    <property type="entry name" value="Ribonuclease III domain"/>
    <property type="match status" value="2"/>
</dbReference>
<dbReference type="Gene3D" id="3.30.160.380">
    <property type="entry name" value="Dicer dimerisation domain"/>
    <property type="match status" value="1"/>
</dbReference>
<dbReference type="SMART" id="SM00490">
    <property type="entry name" value="HELICc"/>
    <property type="match status" value="1"/>
</dbReference>
<dbReference type="InterPro" id="IPR014001">
    <property type="entry name" value="Helicase_ATP-bd"/>
</dbReference>
<dbReference type="GO" id="GO:0005737">
    <property type="term" value="C:cytoplasm"/>
    <property type="evidence" value="ECO:0007669"/>
    <property type="project" value="TreeGrafter"/>
</dbReference>
<dbReference type="OrthoDB" id="6513042at2759"/>
<keyword evidence="6" id="KW-0479">Metal-binding</keyword>
<dbReference type="GO" id="GO:0004525">
    <property type="term" value="F:ribonuclease III activity"/>
    <property type="evidence" value="ECO:0007669"/>
    <property type="project" value="InterPro"/>
</dbReference>
<evidence type="ECO:0000313" key="27">
    <source>
        <dbReference type="EMBL" id="KAI0513574.1"/>
    </source>
</evidence>
<evidence type="ECO:0000256" key="8">
    <source>
        <dbReference type="ARBA" id="ARBA00022741"/>
    </source>
</evidence>
<evidence type="ECO:0000256" key="5">
    <source>
        <dbReference type="ARBA" id="ARBA00022722"/>
    </source>
</evidence>
<keyword evidence="8" id="KW-0547">Nucleotide-binding</keyword>
<dbReference type="PANTHER" id="PTHR14950">
    <property type="entry name" value="DICER-RELATED"/>
    <property type="match status" value="1"/>
</dbReference>
<dbReference type="GO" id="GO:0010267">
    <property type="term" value="P:ta-siRNA processing"/>
    <property type="evidence" value="ECO:0007669"/>
    <property type="project" value="UniProtKB-ARBA"/>
</dbReference>
<evidence type="ECO:0000256" key="6">
    <source>
        <dbReference type="ARBA" id="ARBA00022723"/>
    </source>
</evidence>
<comment type="function">
    <text evidence="19">Probably involved in the RNA silencing pathway. May cleave double-stranded RNA to produce short 21-24 nucleotides (nt) RNAs which target the selective destruction of complementary RNAs.</text>
</comment>
<dbReference type="GO" id="GO:0005524">
    <property type="term" value="F:ATP binding"/>
    <property type="evidence" value="ECO:0007669"/>
    <property type="project" value="UniProtKB-KW"/>
</dbReference>
<keyword evidence="15" id="KW-0943">RNA-mediated gene silencing</keyword>
<dbReference type="EMBL" id="JAGYWB010000008">
    <property type="protein sequence ID" value="KAI0513574.1"/>
    <property type="molecule type" value="Genomic_DNA"/>
</dbReference>
<evidence type="ECO:0000256" key="19">
    <source>
        <dbReference type="ARBA" id="ARBA00056187"/>
    </source>
</evidence>
<dbReference type="PROSITE" id="PS50821">
    <property type="entry name" value="PAZ"/>
    <property type="match status" value="1"/>
</dbReference>
<comment type="similarity">
    <text evidence="18 20">Belongs to the helicase family. Dicer subfamily.</text>
</comment>
<dbReference type="Gene3D" id="2.170.260.10">
    <property type="entry name" value="paz domain"/>
    <property type="match status" value="1"/>
</dbReference>
<keyword evidence="11" id="KW-0347">Helicase</keyword>
<proteinExistence type="inferred from homology"/>
<feature type="domain" description="PAZ" evidence="23">
    <location>
        <begin position="824"/>
        <end position="943"/>
    </location>
</feature>
<name>A0A8T3BHX3_DENNO</name>
<gene>
    <name evidence="27" type="ORF">KFK09_009599</name>
</gene>
<dbReference type="Gene3D" id="3.30.160.20">
    <property type="match status" value="1"/>
</dbReference>
<dbReference type="CDD" id="cd00593">
    <property type="entry name" value="RIBOc"/>
    <property type="match status" value="2"/>
</dbReference>
<keyword evidence="13" id="KW-0460">Magnesium</keyword>
<dbReference type="SMR" id="A0A8T3BHX3"/>
<keyword evidence="28" id="KW-1185">Reference proteome</keyword>
<dbReference type="Gene3D" id="3.40.50.300">
    <property type="entry name" value="P-loop containing nucleotide triphosphate hydrolases"/>
    <property type="match status" value="2"/>
</dbReference>
<keyword evidence="12" id="KW-0067">ATP-binding</keyword>
<dbReference type="Pfam" id="PF00270">
    <property type="entry name" value="DEAD"/>
    <property type="match status" value="1"/>
</dbReference>
<dbReference type="Pfam" id="PF00271">
    <property type="entry name" value="Helicase_C"/>
    <property type="match status" value="1"/>
</dbReference>
<dbReference type="InterPro" id="IPR003100">
    <property type="entry name" value="PAZ_dom"/>
</dbReference>
<evidence type="ECO:0000256" key="1">
    <source>
        <dbReference type="ARBA" id="ARBA00001936"/>
    </source>
</evidence>
<evidence type="ECO:0000259" key="22">
    <source>
        <dbReference type="PROSITE" id="PS50142"/>
    </source>
</evidence>
<feature type="domain" description="Dicer dsRNA-binding fold" evidence="26">
    <location>
        <begin position="570"/>
        <end position="656"/>
    </location>
</feature>
<evidence type="ECO:0000256" key="4">
    <source>
        <dbReference type="ARBA" id="ARBA00011499"/>
    </source>
</evidence>
<keyword evidence="14 20" id="KW-0694">RNA-binding</keyword>
<dbReference type="SMART" id="SM00487">
    <property type="entry name" value="DEXDc"/>
    <property type="match status" value="1"/>
</dbReference>
<evidence type="ECO:0000256" key="15">
    <source>
        <dbReference type="ARBA" id="ARBA00023158"/>
    </source>
</evidence>
<evidence type="ECO:0000256" key="3">
    <source>
        <dbReference type="ARBA" id="ARBA00004123"/>
    </source>
</evidence>
<dbReference type="Pfam" id="PF02170">
    <property type="entry name" value="PAZ"/>
    <property type="match status" value="1"/>
</dbReference>
<dbReference type="Pfam" id="PF00636">
    <property type="entry name" value="Ribonuclease_3"/>
    <property type="match status" value="2"/>
</dbReference>
<dbReference type="SUPFAM" id="SSF52540">
    <property type="entry name" value="P-loop containing nucleoside triphosphate hydrolases"/>
    <property type="match status" value="1"/>
</dbReference>
<evidence type="ECO:0000259" key="26">
    <source>
        <dbReference type="PROSITE" id="PS51327"/>
    </source>
</evidence>
<keyword evidence="17" id="KW-0539">Nucleus</keyword>
<dbReference type="InterPro" id="IPR038248">
    <property type="entry name" value="Dicer_dimer_sf"/>
</dbReference>
<dbReference type="InterPro" id="IPR011545">
    <property type="entry name" value="DEAD/DEAH_box_helicase_dom"/>
</dbReference>
<evidence type="ECO:0000256" key="7">
    <source>
        <dbReference type="ARBA" id="ARBA00022737"/>
    </source>
</evidence>
<dbReference type="SUPFAM" id="SSF54768">
    <property type="entry name" value="dsRNA-binding domain-like"/>
    <property type="match status" value="1"/>
</dbReference>
<dbReference type="FunFam" id="1.10.1520.10:FF:000004">
    <property type="entry name" value="Endoribonuclease dicer-like 1"/>
    <property type="match status" value="1"/>
</dbReference>
<dbReference type="InterPro" id="IPR001650">
    <property type="entry name" value="Helicase_C-like"/>
</dbReference>
<evidence type="ECO:0000256" key="10">
    <source>
        <dbReference type="ARBA" id="ARBA00022801"/>
    </source>
</evidence>
<evidence type="ECO:0000256" key="13">
    <source>
        <dbReference type="ARBA" id="ARBA00022842"/>
    </source>
</evidence>
<keyword evidence="9" id="KW-0255">Endonuclease</keyword>
<evidence type="ECO:0000259" key="25">
    <source>
        <dbReference type="PROSITE" id="PS51194"/>
    </source>
</evidence>
<evidence type="ECO:0000256" key="9">
    <source>
        <dbReference type="ARBA" id="ARBA00022759"/>
    </source>
</evidence>
<dbReference type="FunFam" id="3.40.50.300:FF:000420">
    <property type="entry name" value="Endoribonuclease dicer-like 1"/>
    <property type="match status" value="1"/>
</dbReference>
<dbReference type="InterPro" id="IPR027417">
    <property type="entry name" value="P-loop_NTPase"/>
</dbReference>
<evidence type="ECO:0000259" key="24">
    <source>
        <dbReference type="PROSITE" id="PS51192"/>
    </source>
</evidence>
<dbReference type="InterPro" id="IPR036085">
    <property type="entry name" value="PAZ_dom_sf"/>
</dbReference>
<comment type="subunit">
    <text evidence="4">May interact with ARGONAUTE1 or PINHEAD through their common PAZ domains.</text>
</comment>
<feature type="domain" description="RNase III" evidence="22">
    <location>
        <begin position="1163"/>
        <end position="1310"/>
    </location>
</feature>
<dbReference type="GO" id="GO:0003723">
    <property type="term" value="F:RNA binding"/>
    <property type="evidence" value="ECO:0007669"/>
    <property type="project" value="UniProtKB-UniRule"/>
</dbReference>
<feature type="domain" description="RNase III" evidence="22">
    <location>
        <begin position="994"/>
        <end position="1126"/>
    </location>
</feature>
<evidence type="ECO:0000256" key="18">
    <source>
        <dbReference type="ARBA" id="ARBA00035116"/>
    </source>
</evidence>
<dbReference type="SUPFAM" id="SSF69065">
    <property type="entry name" value="RNase III domain-like"/>
    <property type="match status" value="2"/>
</dbReference>
<dbReference type="SMART" id="SM00949">
    <property type="entry name" value="PAZ"/>
    <property type="match status" value="1"/>
</dbReference>
<comment type="cofactor">
    <cofactor evidence="2">
        <name>Mg(2+)</name>
        <dbReference type="ChEBI" id="CHEBI:18420"/>
    </cofactor>
</comment>
<dbReference type="GO" id="GO:0046872">
    <property type="term" value="F:metal ion binding"/>
    <property type="evidence" value="ECO:0007669"/>
    <property type="project" value="UniProtKB-KW"/>
</dbReference>
<keyword evidence="10" id="KW-0378">Hydrolase</keyword>
<accession>A0A8T3BHX3</accession>
<evidence type="ECO:0000256" key="11">
    <source>
        <dbReference type="ARBA" id="ARBA00022806"/>
    </source>
</evidence>
<dbReference type="Pfam" id="PF03368">
    <property type="entry name" value="Dicer_dimer"/>
    <property type="match status" value="1"/>
</dbReference>
<dbReference type="Pfam" id="PF00035">
    <property type="entry name" value="dsrm"/>
    <property type="match status" value="1"/>
</dbReference>
<evidence type="ECO:0000256" key="17">
    <source>
        <dbReference type="ARBA" id="ARBA00023242"/>
    </source>
</evidence>
<evidence type="ECO:0000259" key="23">
    <source>
        <dbReference type="PROSITE" id="PS50821"/>
    </source>
</evidence>
<dbReference type="InterPro" id="IPR000999">
    <property type="entry name" value="RNase_III_dom"/>
</dbReference>
<feature type="domain" description="DRBM" evidence="21">
    <location>
        <begin position="1336"/>
        <end position="1402"/>
    </location>
</feature>
<dbReference type="PANTHER" id="PTHR14950:SF70">
    <property type="entry name" value="ENDORIBONUCLEASE DICER HOMOLOG 2"/>
    <property type="match status" value="1"/>
</dbReference>
<dbReference type="PROSITE" id="PS50137">
    <property type="entry name" value="DS_RBD"/>
    <property type="match status" value="1"/>
</dbReference>
<dbReference type="PROSITE" id="PS00517">
    <property type="entry name" value="RNASE_3_1"/>
    <property type="match status" value="1"/>
</dbReference>
<keyword evidence="5" id="KW-0540">Nuclease</keyword>
<dbReference type="GO" id="GO:0005634">
    <property type="term" value="C:nucleus"/>
    <property type="evidence" value="ECO:0007669"/>
    <property type="project" value="UniProtKB-SubCell"/>
</dbReference>
<dbReference type="PROSITE" id="PS51192">
    <property type="entry name" value="HELICASE_ATP_BIND_1"/>
    <property type="match status" value="1"/>
</dbReference>
<feature type="domain" description="Helicase ATP-binding" evidence="24">
    <location>
        <begin position="44"/>
        <end position="209"/>
    </location>
</feature>
<evidence type="ECO:0000259" key="21">
    <source>
        <dbReference type="PROSITE" id="PS50137"/>
    </source>
</evidence>
<evidence type="ECO:0000256" key="14">
    <source>
        <dbReference type="ARBA" id="ARBA00022884"/>
    </source>
</evidence>
<dbReference type="SMART" id="SM00535">
    <property type="entry name" value="RIBOc"/>
    <property type="match status" value="2"/>
</dbReference>
<sequence>MDTGKPAGATSDGERKLRKLRKVVGSDEPPLEPESFARSYQLEALEKAKKENTIIFLDTGAGKTLIAVMLLRSYAHCIRKPSKYIAVFLVPTVVLVQQQAEVLELHTDLKVGRFWGEMGVDFWNLNTWMEKLEMFEVFVMTPQILLNNLRHTFVKLEQIKLLVFDECHHARGKDPYACIMMEFYHPHIRSSSINVPRILGMTASITNTKGSNSPADYGKQISDLENLMHSKVYTVANESVLAEYISFPNARIKQYNHLDFPDKLSHLFVHLEALKVKHVEDLRDLKFDPSTVNSSNKKISKLLDTFLFCLKELGLWLTIKACESLSNEDHATIFWGQSNDKIGEKIIRKFSHDSFTLLSKNVPAGWFIGDDLKADVEAGYLTAKVSCLVRSLLEYRMVQNLRCIVFVQRVVTAIVLQSLLSQLKELSGWGIQYMAGNRCGLQSQTRNQQMGIVDAFRDGKVNIIVATQILEEGLDVQSCNLVVRFDPAANVCSFIQSRGRARMQGSDYLILVKSDDLRTLLQVQRFLDSGDIMRGEALRVASLPCESPKKEENNSYRVETTGSVVNLNSSVALIYFYCSRLPSDGYFKPLPRFESDEDSNTCTLHLPKSSPLQTVKVEGTCSMVRQIACLEACKQLHQIGALSDHLIPVIEEATEDDNNGGDETCKVEEDNYFPGELVSSWSSFCSVGLYHCYKVSMSSVDFENFKIDIFLVVKCDLGSDFSSNSFNLETSSGSILVQVDYFGCIHLDRDQVFRARRFQVSVMSLLIHQDYDKFLRSLHICTEDGSEAVAYLLIPSIIGEVDWACVDSPAFSMENRKQHLEHCCSTKIVAQLIQIKNGCICRCMLHHSVVYTPHNGHIYCVTGILDEMDINSSFKLRNGEITTYRKYFLTRYGLRLKAKGGPLLAARRLNTVQNFLLRRFFCKQRVSGHKVVELPAELCVVLMSPISVNTLRAFTFIPSVMHRFQCMLLAARLKSIQLEHCKENTVVSPLKMLEAITTRKCREEFSLESLETVGDSFLKYVASRYLFKTYKHYHQGLLTARREKMISNYVLCRLGRAKNLSGFIRTEEHEPKQWIIPGENSDCAGAYMNSTMALPNIYSIGRRFIKSKVIADSVEALIGTYLIAAGELQALFFLKWLGLEINDCKETVVESPVLRRPEFYVNVKDLQLLLNYKFRHPSFLVEALTHGSYQVSDIPRCYQRLEFLGDAVLDYLITLHLFRSYPGATPGLLTDLRSASVNNDCYAHVAAKVGLNKHILHASPELHRHMTFYLNNITRSFSGSSCGWEAGVALPKLLADVIESIAGAIYLDSECNEEVVWNSIRPLLEPLVNPDTLEIHPVRELEELCSRKSYTKSYSKVFTSGLASVTVEVDADGRVHQATSTARNKKDAKKLAAKEVLVSLKQISRT</sequence>
<reference evidence="27" key="1">
    <citation type="journal article" date="2022" name="Front. Genet.">
        <title>Chromosome-Scale Assembly of the Dendrobium nobile Genome Provides Insights Into the Molecular Mechanism of the Biosynthesis of the Medicinal Active Ingredient of Dendrobium.</title>
        <authorList>
            <person name="Xu Q."/>
            <person name="Niu S.-C."/>
            <person name="Li K.-L."/>
            <person name="Zheng P.-J."/>
            <person name="Zhang X.-J."/>
            <person name="Jia Y."/>
            <person name="Liu Y."/>
            <person name="Niu Y.-X."/>
            <person name="Yu L.-H."/>
            <person name="Chen D.-F."/>
            <person name="Zhang G.-Q."/>
        </authorList>
    </citation>
    <scope>NUCLEOTIDE SEQUENCE</scope>
    <source>
        <tissue evidence="27">Leaf</tissue>
    </source>
</reference>
<organism evidence="27 28">
    <name type="scientific">Dendrobium nobile</name>
    <name type="common">Orchid</name>
    <dbReference type="NCBI Taxonomy" id="94219"/>
    <lineage>
        <taxon>Eukaryota</taxon>
        <taxon>Viridiplantae</taxon>
        <taxon>Streptophyta</taxon>
        <taxon>Embryophyta</taxon>
        <taxon>Tracheophyta</taxon>
        <taxon>Spermatophyta</taxon>
        <taxon>Magnoliopsida</taxon>
        <taxon>Liliopsida</taxon>
        <taxon>Asparagales</taxon>
        <taxon>Orchidaceae</taxon>
        <taxon>Epidendroideae</taxon>
        <taxon>Malaxideae</taxon>
        <taxon>Dendrobiinae</taxon>
        <taxon>Dendrobium</taxon>
    </lineage>
</organism>
<dbReference type="FunFam" id="3.40.50.300:FF:000705">
    <property type="entry name" value="Endoribonuclease dicer-like protein"/>
    <property type="match status" value="1"/>
</dbReference>
<dbReference type="InterPro" id="IPR014720">
    <property type="entry name" value="dsRBD_dom"/>
</dbReference>
<dbReference type="SMART" id="SM00358">
    <property type="entry name" value="DSRM"/>
    <property type="match status" value="1"/>
</dbReference>
<evidence type="ECO:0000256" key="12">
    <source>
        <dbReference type="ARBA" id="ARBA00022840"/>
    </source>
</evidence>
<dbReference type="PROSITE" id="PS51327">
    <property type="entry name" value="DICER_DSRBF"/>
    <property type="match status" value="1"/>
</dbReference>
<dbReference type="InterPro" id="IPR036389">
    <property type="entry name" value="RNase_III_sf"/>
</dbReference>
<keyword evidence="7" id="KW-0677">Repeat</keyword>
<evidence type="ECO:0000313" key="28">
    <source>
        <dbReference type="Proteomes" id="UP000829196"/>
    </source>
</evidence>
<dbReference type="SUPFAM" id="SSF101690">
    <property type="entry name" value="PAZ domain"/>
    <property type="match status" value="1"/>
</dbReference>
<dbReference type="InterPro" id="IPR005034">
    <property type="entry name" value="Dicer_dimerisation"/>
</dbReference>
<evidence type="ECO:0000256" key="16">
    <source>
        <dbReference type="ARBA" id="ARBA00023211"/>
    </source>
</evidence>